<dbReference type="AlphaFoldDB" id="A0A1I2GBL3"/>
<dbReference type="RefSeq" id="WP_092940773.1">
    <property type="nucleotide sequence ID" value="NZ_FONX01000014.1"/>
</dbReference>
<organism evidence="1 2">
    <name type="scientific">Paracidovorax wautersii</name>
    <dbReference type="NCBI Taxonomy" id="1177982"/>
    <lineage>
        <taxon>Bacteria</taxon>
        <taxon>Pseudomonadati</taxon>
        <taxon>Pseudomonadota</taxon>
        <taxon>Betaproteobacteria</taxon>
        <taxon>Burkholderiales</taxon>
        <taxon>Comamonadaceae</taxon>
        <taxon>Paracidovorax</taxon>
    </lineage>
</organism>
<name>A0A1I2GBL3_9BURK</name>
<dbReference type="InterPro" id="IPR046146">
    <property type="entry name" value="DUF6148"/>
</dbReference>
<reference evidence="2" key="1">
    <citation type="submission" date="2016-10" db="EMBL/GenBank/DDBJ databases">
        <authorList>
            <person name="Varghese N."/>
            <person name="Submissions S."/>
        </authorList>
    </citation>
    <scope>NUCLEOTIDE SEQUENCE [LARGE SCALE GENOMIC DNA]</scope>
    <source>
        <strain evidence="2">DSM 27981</strain>
    </source>
</reference>
<dbReference type="Proteomes" id="UP000199119">
    <property type="component" value="Unassembled WGS sequence"/>
</dbReference>
<protein>
    <submittedName>
        <fullName evidence="1">Uncharacterized protein</fullName>
    </submittedName>
</protein>
<sequence length="80" mass="8960">MSAACTANQLQQARARLQAYLAAEVRILESQEYVIGNGGTARRNRRADLESVQAGIKEVRAEIQRLESLAEPRVAYIRPY</sequence>
<keyword evidence="2" id="KW-1185">Reference proteome</keyword>
<dbReference type="STRING" id="1177982.SAMN04489711_11471"/>
<proteinExistence type="predicted"/>
<evidence type="ECO:0000313" key="1">
    <source>
        <dbReference type="EMBL" id="SFF14902.1"/>
    </source>
</evidence>
<dbReference type="Pfam" id="PF19645">
    <property type="entry name" value="DUF6148"/>
    <property type="match status" value="1"/>
</dbReference>
<dbReference type="EMBL" id="FONX01000014">
    <property type="protein sequence ID" value="SFF14902.1"/>
    <property type="molecule type" value="Genomic_DNA"/>
</dbReference>
<evidence type="ECO:0000313" key="2">
    <source>
        <dbReference type="Proteomes" id="UP000199119"/>
    </source>
</evidence>
<gene>
    <name evidence="1" type="ORF">SAMN04489711_11471</name>
</gene>
<accession>A0A1I2GBL3</accession>